<reference evidence="8 9" key="1">
    <citation type="journal article" date="2019" name="Sci. Rep.">
        <title>A high-quality genome of Eragrostis curvula grass provides insights into Poaceae evolution and supports new strategies to enhance forage quality.</title>
        <authorList>
            <person name="Carballo J."/>
            <person name="Santos B.A.C.M."/>
            <person name="Zappacosta D."/>
            <person name="Garbus I."/>
            <person name="Selva J.P."/>
            <person name="Gallo C.A."/>
            <person name="Diaz A."/>
            <person name="Albertini E."/>
            <person name="Caccamo M."/>
            <person name="Echenique V."/>
        </authorList>
    </citation>
    <scope>NUCLEOTIDE SEQUENCE [LARGE SCALE GENOMIC DNA]</scope>
    <source>
        <strain evidence="9">cv. Victoria</strain>
        <tissue evidence="8">Leaf</tissue>
    </source>
</reference>
<feature type="transmembrane region" description="Helical" evidence="6">
    <location>
        <begin position="103"/>
        <end position="124"/>
    </location>
</feature>
<sequence length="605" mass="65162">MAWPDLQFLMRRKMATATSVGRPGAADGGGGQRLAQTLSVPHLVALGVGSTIGAGIYVLVGTVAHEHTGPGLTVSFLIAGIAAALSALCYAELSCRFPSAGSAYHYSYICIGESVAWLIGWALILEYTIGSSSVARGISPNLALFFGSQDKLPFFLAQVHVKGLDTPLDPCAAILVLIVTALLCFGIKECCLITRLHEMSVELICGRHSHHCKCHSHALCHLAGGWLGFKHGWTGYKVSEGYFPNGVRGVLSGSATLFFAYIGFDVVASTAKEVCSFQWGCSCSLIASLIGGILPQGVQAVVSWQARTASRRSGAASRGRSGTGWGRVGGAVELCYFWEEACPIDLWCWNRRGRVIQSYTGMIRINPYHLNLVFDQPRITMAMARDGLLPPLFSAVNRQTQIPIMSTILTGICAAILAFFMDVSQLAGMVSVGTLLAFTTVAISVLIVRYAPPNELPMEVALEGTPESLTSYSADTQQDENSDDPFGNVQEAPTVSEAVSKERQQKVIRSILLILFGVIVFVSGVSFSLLPLLEVSSAPGFHYFQFVASSSMYTCLTLDRAYAIEYLSSWILEHLDRGTALPFWVLITLIPVSLATSNIYLMLQA</sequence>
<dbReference type="Gramene" id="TVU30610">
    <property type="protein sequence ID" value="TVU30610"/>
    <property type="gene ID" value="EJB05_22240"/>
</dbReference>
<dbReference type="AlphaFoldDB" id="A0A5J9V5P1"/>
<evidence type="ECO:0000259" key="7">
    <source>
        <dbReference type="Pfam" id="PF00324"/>
    </source>
</evidence>
<dbReference type="EMBL" id="RWGY01000011">
    <property type="protein sequence ID" value="TVU30610.1"/>
    <property type="molecule type" value="Genomic_DNA"/>
</dbReference>
<dbReference type="GO" id="GO:0016020">
    <property type="term" value="C:membrane"/>
    <property type="evidence" value="ECO:0007669"/>
    <property type="project" value="UniProtKB-SubCell"/>
</dbReference>
<dbReference type="PANTHER" id="PTHR43243">
    <property type="entry name" value="INNER MEMBRANE TRANSPORTER YGJI-RELATED"/>
    <property type="match status" value="1"/>
</dbReference>
<dbReference type="InterPro" id="IPR002293">
    <property type="entry name" value="AA/rel_permease1"/>
</dbReference>
<feature type="non-terminal residue" evidence="8">
    <location>
        <position position="1"/>
    </location>
</feature>
<comment type="caution">
    <text evidence="8">The sequence shown here is derived from an EMBL/GenBank/DDBJ whole genome shotgun (WGS) entry which is preliminary data.</text>
</comment>
<feature type="transmembrane region" description="Helical" evidence="6">
    <location>
        <begin position="581"/>
        <end position="603"/>
    </location>
</feature>
<comment type="subcellular location">
    <subcellularLocation>
        <location evidence="1">Membrane</location>
        <topology evidence="1">Multi-pass membrane protein</topology>
    </subcellularLocation>
</comment>
<feature type="transmembrane region" description="Helical" evidence="6">
    <location>
        <begin position="511"/>
        <end position="533"/>
    </location>
</feature>
<evidence type="ECO:0000256" key="1">
    <source>
        <dbReference type="ARBA" id="ARBA00004141"/>
    </source>
</evidence>
<evidence type="ECO:0000256" key="6">
    <source>
        <dbReference type="SAM" id="Phobius"/>
    </source>
</evidence>
<dbReference type="Pfam" id="PF00324">
    <property type="entry name" value="AA_permease"/>
    <property type="match status" value="1"/>
</dbReference>
<proteinExistence type="inferred from homology"/>
<keyword evidence="5 6" id="KW-0472">Membrane</keyword>
<dbReference type="InterPro" id="IPR004841">
    <property type="entry name" value="AA-permease/SLC12A_dom"/>
</dbReference>
<evidence type="ECO:0000256" key="2">
    <source>
        <dbReference type="ARBA" id="ARBA00008572"/>
    </source>
</evidence>
<dbReference type="PANTHER" id="PTHR43243:SF6">
    <property type="entry name" value="AMINO ACID PERMEASE FAMILY PROTEIN, EXPRESSED"/>
    <property type="match status" value="1"/>
</dbReference>
<name>A0A5J9V5P1_9POAL</name>
<feature type="transmembrane region" description="Helical" evidence="6">
    <location>
        <begin position="402"/>
        <end position="420"/>
    </location>
</feature>
<evidence type="ECO:0000313" key="8">
    <source>
        <dbReference type="EMBL" id="TVU30610.1"/>
    </source>
</evidence>
<dbReference type="Proteomes" id="UP000324897">
    <property type="component" value="Chromosome 1"/>
</dbReference>
<organism evidence="8 9">
    <name type="scientific">Eragrostis curvula</name>
    <name type="common">weeping love grass</name>
    <dbReference type="NCBI Taxonomy" id="38414"/>
    <lineage>
        <taxon>Eukaryota</taxon>
        <taxon>Viridiplantae</taxon>
        <taxon>Streptophyta</taxon>
        <taxon>Embryophyta</taxon>
        <taxon>Tracheophyta</taxon>
        <taxon>Spermatophyta</taxon>
        <taxon>Magnoliopsida</taxon>
        <taxon>Liliopsida</taxon>
        <taxon>Poales</taxon>
        <taxon>Poaceae</taxon>
        <taxon>PACMAD clade</taxon>
        <taxon>Chloridoideae</taxon>
        <taxon>Eragrostideae</taxon>
        <taxon>Eragrostidinae</taxon>
        <taxon>Eragrostis</taxon>
    </lineage>
</organism>
<accession>A0A5J9V5P1</accession>
<keyword evidence="3 6" id="KW-0812">Transmembrane</keyword>
<gene>
    <name evidence="8" type="ORF">EJB05_22240</name>
</gene>
<feature type="transmembrane region" description="Helical" evidence="6">
    <location>
        <begin position="43"/>
        <end position="60"/>
    </location>
</feature>
<keyword evidence="9" id="KW-1185">Reference proteome</keyword>
<dbReference type="Pfam" id="PF13520">
    <property type="entry name" value="AA_permease_2"/>
    <property type="match status" value="1"/>
</dbReference>
<feature type="transmembrane region" description="Helical" evidence="6">
    <location>
        <begin position="72"/>
        <end position="91"/>
    </location>
</feature>
<dbReference type="Gene3D" id="1.20.1740.10">
    <property type="entry name" value="Amino acid/polyamine transporter I"/>
    <property type="match status" value="2"/>
</dbReference>
<feature type="transmembrane region" description="Helical" evidence="6">
    <location>
        <begin position="172"/>
        <end position="193"/>
    </location>
</feature>
<comment type="similarity">
    <text evidence="2">Belongs to the amino acid-polyamine-organocation (APC) superfamily. Cationic amino acid transporter (CAT) (TC 2.A.3.3) family.</text>
</comment>
<evidence type="ECO:0000256" key="3">
    <source>
        <dbReference type="ARBA" id="ARBA00022692"/>
    </source>
</evidence>
<evidence type="ECO:0000256" key="5">
    <source>
        <dbReference type="ARBA" id="ARBA00023136"/>
    </source>
</evidence>
<feature type="domain" description="Amino acid permease/ SLC12A" evidence="7">
    <location>
        <begin position="42"/>
        <end position="274"/>
    </location>
</feature>
<evidence type="ECO:0000256" key="4">
    <source>
        <dbReference type="ARBA" id="ARBA00022989"/>
    </source>
</evidence>
<protein>
    <recommendedName>
        <fullName evidence="7">Amino acid permease/ SLC12A domain-containing protein</fullName>
    </recommendedName>
</protein>
<dbReference type="GO" id="GO:0015171">
    <property type="term" value="F:amino acid transmembrane transporter activity"/>
    <property type="evidence" value="ECO:0007669"/>
    <property type="project" value="TreeGrafter"/>
</dbReference>
<dbReference type="OrthoDB" id="3900342at2759"/>
<evidence type="ECO:0000313" key="9">
    <source>
        <dbReference type="Proteomes" id="UP000324897"/>
    </source>
</evidence>
<feature type="transmembrane region" description="Helical" evidence="6">
    <location>
        <begin position="426"/>
        <end position="448"/>
    </location>
</feature>
<keyword evidence="4 6" id="KW-1133">Transmembrane helix</keyword>